<sequence length="290" mass="33387">MPIKGLILASNANNWSNDINLNVIQYAINPSIEELKNIKAINKVVKKIIKLTNIITAIVVQTNASASSFYLAVEKLKRKHDIVNRAVELVKSSTTMSSKRSKKLTQIMPHFDIAFDTARHRCNKNEALTSKQNKYNINKLKGKLANGKSKYQRLFAILNGMSTSELTWEDPLGTGSATKQQTKKKFKVCKLTFLVLKNLYPVTKVKFISSKKLAEDMVPATIPFFLQEECIQFISNFLIQNMQRLPYWLLHTREWKENEDQLKEVALKIWKHWELFGVIQHLGLRIRQSL</sequence>
<reference evidence="1 2" key="1">
    <citation type="submission" date="2018-06" db="EMBL/GenBank/DDBJ databases">
        <title>Comparative genomics reveals the genomic features of Rhizophagus irregularis, R. cerebriforme, R. diaphanum and Gigaspora rosea, and their symbiotic lifestyle signature.</title>
        <authorList>
            <person name="Morin E."/>
            <person name="San Clemente H."/>
            <person name="Chen E.C.H."/>
            <person name="De La Providencia I."/>
            <person name="Hainaut M."/>
            <person name="Kuo A."/>
            <person name="Kohler A."/>
            <person name="Murat C."/>
            <person name="Tang N."/>
            <person name="Roy S."/>
            <person name="Loubradou J."/>
            <person name="Henrissat B."/>
            <person name="Grigoriev I.V."/>
            <person name="Corradi N."/>
            <person name="Roux C."/>
            <person name="Martin F.M."/>
        </authorList>
    </citation>
    <scope>NUCLEOTIDE SEQUENCE [LARGE SCALE GENOMIC DNA]</scope>
    <source>
        <strain evidence="1 2">DAOM 194757</strain>
    </source>
</reference>
<evidence type="ECO:0000313" key="2">
    <source>
        <dbReference type="Proteomes" id="UP000266673"/>
    </source>
</evidence>
<dbReference type="EMBL" id="QKWP01000012">
    <property type="protein sequence ID" value="RIB30449.1"/>
    <property type="molecule type" value="Genomic_DNA"/>
</dbReference>
<name>A0A397WA87_9GLOM</name>
<protein>
    <submittedName>
        <fullName evidence="1">Uncharacterized protein</fullName>
    </submittedName>
</protein>
<proteinExistence type="predicted"/>
<accession>A0A397WA87</accession>
<dbReference type="AlphaFoldDB" id="A0A397WA87"/>
<dbReference type="OrthoDB" id="2444707at2759"/>
<keyword evidence="2" id="KW-1185">Reference proteome</keyword>
<organism evidence="1 2">
    <name type="scientific">Gigaspora rosea</name>
    <dbReference type="NCBI Taxonomy" id="44941"/>
    <lineage>
        <taxon>Eukaryota</taxon>
        <taxon>Fungi</taxon>
        <taxon>Fungi incertae sedis</taxon>
        <taxon>Mucoromycota</taxon>
        <taxon>Glomeromycotina</taxon>
        <taxon>Glomeromycetes</taxon>
        <taxon>Diversisporales</taxon>
        <taxon>Gigasporaceae</taxon>
        <taxon>Gigaspora</taxon>
    </lineage>
</organism>
<gene>
    <name evidence="1" type="ORF">C2G38_2152560</name>
</gene>
<comment type="caution">
    <text evidence="1">The sequence shown here is derived from an EMBL/GenBank/DDBJ whole genome shotgun (WGS) entry which is preliminary data.</text>
</comment>
<evidence type="ECO:0000313" key="1">
    <source>
        <dbReference type="EMBL" id="RIB30449.1"/>
    </source>
</evidence>
<dbReference type="Proteomes" id="UP000266673">
    <property type="component" value="Unassembled WGS sequence"/>
</dbReference>